<comment type="caution">
    <text evidence="3">The sequence shown here is derived from an EMBL/GenBank/DDBJ whole genome shotgun (WGS) entry which is preliminary data.</text>
</comment>
<dbReference type="InterPro" id="IPR007708">
    <property type="entry name" value="DBR1_C"/>
</dbReference>
<dbReference type="PANTHER" id="PTHR12849:SF0">
    <property type="entry name" value="LARIAT DEBRANCHING ENZYME"/>
    <property type="match status" value="1"/>
</dbReference>
<keyword evidence="4" id="KW-1185">Reference proteome</keyword>
<evidence type="ECO:0000256" key="1">
    <source>
        <dbReference type="SAM" id="MobiDB-lite"/>
    </source>
</evidence>
<dbReference type="RefSeq" id="XP_049178230.1">
    <property type="nucleotide sequence ID" value="XM_049326189.1"/>
</dbReference>
<dbReference type="GeneID" id="73382335"/>
<dbReference type="PANTHER" id="PTHR12849">
    <property type="entry name" value="RNA LARIAT DEBRANCHING ENZYME"/>
    <property type="match status" value="1"/>
</dbReference>
<feature type="compositionally biased region" description="Basic residues" evidence="1">
    <location>
        <begin position="246"/>
        <end position="256"/>
    </location>
</feature>
<protein>
    <submittedName>
        <fullName evidence="3">DBR1</fullName>
    </submittedName>
</protein>
<feature type="compositionally biased region" description="Basic and acidic residues" evidence="1">
    <location>
        <begin position="257"/>
        <end position="269"/>
    </location>
</feature>
<dbReference type="AlphaFoldDB" id="A0AAI9WW15"/>
<dbReference type="GO" id="GO:0005634">
    <property type="term" value="C:nucleus"/>
    <property type="evidence" value="ECO:0007669"/>
    <property type="project" value="TreeGrafter"/>
</dbReference>
<gene>
    <name evidence="3" type="ORF">KGF56_004722</name>
</gene>
<reference evidence="3" key="1">
    <citation type="journal article" date="2022" name="DNA Res.">
        <title>Genome analysis of five recently described species of the CUG-Ser clade uncovers Candida theae as a new hybrid lineage with pathogenic potential in the Candida parapsilosis species complex.</title>
        <authorList>
            <person name="Mixao V."/>
            <person name="Del Olmo V."/>
            <person name="Hegedusova E."/>
            <person name="Saus E."/>
            <person name="Pryszcz L."/>
            <person name="Cillingova A."/>
            <person name="Nosek J."/>
            <person name="Gabaldon T."/>
        </authorList>
    </citation>
    <scope>NUCLEOTIDE SEQUENCE</scope>
    <source>
        <strain evidence="3">CBS 10844</strain>
    </source>
</reference>
<organism evidence="3 4">
    <name type="scientific">Candida oxycetoniae</name>
    <dbReference type="NCBI Taxonomy" id="497107"/>
    <lineage>
        <taxon>Eukaryota</taxon>
        <taxon>Fungi</taxon>
        <taxon>Dikarya</taxon>
        <taxon>Ascomycota</taxon>
        <taxon>Saccharomycotina</taxon>
        <taxon>Pichiomycetes</taxon>
        <taxon>Debaryomycetaceae</taxon>
        <taxon>Candida/Lodderomyces clade</taxon>
        <taxon>Candida</taxon>
    </lineage>
</organism>
<dbReference type="GO" id="GO:0008419">
    <property type="term" value="F:RNA lariat debranching enzyme activity"/>
    <property type="evidence" value="ECO:0007669"/>
    <property type="project" value="TreeGrafter"/>
</dbReference>
<dbReference type="InterPro" id="IPR004843">
    <property type="entry name" value="Calcineurin-like_PHP"/>
</dbReference>
<feature type="compositionally biased region" description="Basic and acidic residues" evidence="1">
    <location>
        <begin position="305"/>
        <end position="319"/>
    </location>
</feature>
<feature type="region of interest" description="Disordered" evidence="1">
    <location>
        <begin position="237"/>
        <end position="359"/>
    </location>
</feature>
<feature type="domain" description="Lariat debranching enzyme C-terminal" evidence="2">
    <location>
        <begin position="369"/>
        <end position="517"/>
    </location>
</feature>
<dbReference type="Pfam" id="PF00149">
    <property type="entry name" value="Metallophos"/>
    <property type="match status" value="1"/>
</dbReference>
<dbReference type="SUPFAM" id="SSF56300">
    <property type="entry name" value="Metallo-dependent phosphatases"/>
    <property type="match status" value="1"/>
</dbReference>
<accession>A0AAI9WW15</accession>
<evidence type="ECO:0000313" key="4">
    <source>
        <dbReference type="Proteomes" id="UP001202479"/>
    </source>
</evidence>
<dbReference type="EMBL" id="JAHUZD010000145">
    <property type="protein sequence ID" value="KAI3402481.2"/>
    <property type="molecule type" value="Genomic_DNA"/>
</dbReference>
<feature type="compositionally biased region" description="Low complexity" evidence="1">
    <location>
        <begin position="340"/>
        <end position="352"/>
    </location>
</feature>
<dbReference type="Proteomes" id="UP001202479">
    <property type="component" value="Unassembled WGS sequence"/>
</dbReference>
<evidence type="ECO:0000259" key="2">
    <source>
        <dbReference type="SMART" id="SM01124"/>
    </source>
</evidence>
<evidence type="ECO:0000313" key="3">
    <source>
        <dbReference type="EMBL" id="KAI3402481.2"/>
    </source>
</evidence>
<dbReference type="Pfam" id="PF05011">
    <property type="entry name" value="DBR1"/>
    <property type="match status" value="1"/>
</dbReference>
<name>A0AAI9WW15_9ASCO</name>
<sequence>MNILKVGIEGCCHGELNRIYSNISKDVDLLLICGDFQAIRNSADFQALSVPKKYQRLGDFQDYYTGKRKAPVLTIFIGGNHESSSYLQELKYGGWVAPSIYYLGDFGCVWYKGVRICGWSGIYNHGTFMRNAAAMEKIPFDRGTIRSVYHQKLPNFIKMYLMKESDREIDICLSHDWPVGIEKYGNERFLVQKKPFFKRDIAMGQLGSPLNKILLHHLKPRYWFSAHLHVRFDAVVSSDGSNSRNGKSKLKRKKVKNKNEIELDMDKLESSGSELEPKLGSGSELEPKLGSGSELEPKLGSGSELEPKLRSGSELEPKLRSGSQLEPKPGSGSQLEPKLGSGSEFGSESGSESESDLTKQMEANKKPKLNANTRSHQETIFLALDKCGHKRQFWKMMQIQASSNDNFDDESHSKGQLVYDKRAIAINKIVDQLINSNKLNFKPREILQNPSLISENHLLMEGIEAEVEELMKLNKDEFIVPDNFEMVAPPNAHKKLKYYPNDQTTAYCEKFNVPKVQL</sequence>
<proteinExistence type="predicted"/>
<dbReference type="Gene3D" id="3.60.21.10">
    <property type="match status" value="1"/>
</dbReference>
<dbReference type="InterPro" id="IPR029052">
    <property type="entry name" value="Metallo-depent_PP-like"/>
</dbReference>
<dbReference type="GO" id="GO:0000398">
    <property type="term" value="P:mRNA splicing, via spliceosome"/>
    <property type="evidence" value="ECO:0007669"/>
    <property type="project" value="TreeGrafter"/>
</dbReference>
<dbReference type="SMART" id="SM01124">
    <property type="entry name" value="DBR1"/>
    <property type="match status" value="1"/>
</dbReference>